<dbReference type="InterPro" id="IPR029055">
    <property type="entry name" value="Ntn_hydrolases_N"/>
</dbReference>
<dbReference type="Pfam" id="PF01804">
    <property type="entry name" value="Penicil_amidase"/>
    <property type="match status" value="1"/>
</dbReference>
<evidence type="ECO:0000313" key="6">
    <source>
        <dbReference type="EMBL" id="TQJ07858.1"/>
    </source>
</evidence>
<dbReference type="Gene3D" id="2.30.120.10">
    <property type="match status" value="1"/>
</dbReference>
<evidence type="ECO:0000256" key="1">
    <source>
        <dbReference type="ARBA" id="ARBA00006586"/>
    </source>
</evidence>
<evidence type="ECO:0000256" key="2">
    <source>
        <dbReference type="ARBA" id="ARBA00022801"/>
    </source>
</evidence>
<dbReference type="Gene3D" id="3.60.20.10">
    <property type="entry name" value="Glutamine Phosphoribosylpyrophosphate, subunit 1, domain 1"/>
    <property type="match status" value="1"/>
</dbReference>
<accession>A0A542DXP2</accession>
<dbReference type="Gene3D" id="1.10.439.10">
    <property type="entry name" value="Penicillin Amidohydrolase, domain 1"/>
    <property type="match status" value="1"/>
</dbReference>
<keyword evidence="5" id="KW-0479">Metal-binding</keyword>
<dbReference type="RefSeq" id="WP_141847172.1">
    <property type="nucleotide sequence ID" value="NZ_BAAAPR010000017.1"/>
</dbReference>
<dbReference type="SUPFAM" id="SSF56235">
    <property type="entry name" value="N-terminal nucleophile aminohydrolases (Ntn hydrolases)"/>
    <property type="match status" value="1"/>
</dbReference>
<dbReference type="Proteomes" id="UP000317893">
    <property type="component" value="Unassembled WGS sequence"/>
</dbReference>
<evidence type="ECO:0000256" key="3">
    <source>
        <dbReference type="ARBA" id="ARBA00023145"/>
    </source>
</evidence>
<dbReference type="GO" id="GO:0046872">
    <property type="term" value="F:metal ion binding"/>
    <property type="evidence" value="ECO:0007669"/>
    <property type="project" value="UniProtKB-KW"/>
</dbReference>
<dbReference type="PANTHER" id="PTHR34218:SF4">
    <property type="entry name" value="ACYL-HOMOSERINE LACTONE ACYLASE QUIP"/>
    <property type="match status" value="1"/>
</dbReference>
<keyword evidence="7" id="KW-1185">Reference proteome</keyword>
<dbReference type="EMBL" id="VFMN01000001">
    <property type="protein sequence ID" value="TQJ07858.1"/>
    <property type="molecule type" value="Genomic_DNA"/>
</dbReference>
<dbReference type="AlphaFoldDB" id="A0A542DXP2"/>
<feature type="active site" description="Nucleophile" evidence="4">
    <location>
        <position position="169"/>
    </location>
</feature>
<dbReference type="GO" id="GO:0016811">
    <property type="term" value="F:hydrolase activity, acting on carbon-nitrogen (but not peptide) bonds, in linear amides"/>
    <property type="evidence" value="ECO:0007669"/>
    <property type="project" value="InterPro"/>
</dbReference>
<organism evidence="6 7">
    <name type="scientific">Lapillicoccus jejuensis</name>
    <dbReference type="NCBI Taxonomy" id="402171"/>
    <lineage>
        <taxon>Bacteria</taxon>
        <taxon>Bacillati</taxon>
        <taxon>Actinomycetota</taxon>
        <taxon>Actinomycetes</taxon>
        <taxon>Micrococcales</taxon>
        <taxon>Intrasporangiaceae</taxon>
        <taxon>Lapillicoccus</taxon>
    </lineage>
</organism>
<dbReference type="InterPro" id="IPR043146">
    <property type="entry name" value="Penicillin_amidase_N_B-knob"/>
</dbReference>
<gene>
    <name evidence="6" type="ORF">FB458_0929</name>
</gene>
<feature type="binding site" evidence="5">
    <location>
        <position position="246"/>
    </location>
    <ligand>
        <name>Ca(2+)</name>
        <dbReference type="ChEBI" id="CHEBI:29108"/>
    </ligand>
</feature>
<dbReference type="GO" id="GO:0017000">
    <property type="term" value="P:antibiotic biosynthetic process"/>
    <property type="evidence" value="ECO:0007669"/>
    <property type="project" value="InterPro"/>
</dbReference>
<comment type="cofactor">
    <cofactor evidence="5">
        <name>Ca(2+)</name>
        <dbReference type="ChEBI" id="CHEBI:29108"/>
    </cofactor>
    <text evidence="5">Binds 1 Ca(2+) ion per dimer.</text>
</comment>
<dbReference type="InterPro" id="IPR043147">
    <property type="entry name" value="Penicillin_amidase_A-knob"/>
</dbReference>
<dbReference type="InterPro" id="IPR014395">
    <property type="entry name" value="Pen/GL7ACA/AHL_acylase"/>
</dbReference>
<keyword evidence="3" id="KW-0865">Zymogen</keyword>
<keyword evidence="5" id="KW-0106">Calcium</keyword>
<name>A0A542DXP2_9MICO</name>
<dbReference type="PIRSF" id="PIRSF001227">
    <property type="entry name" value="Pen_acylase"/>
    <property type="match status" value="1"/>
</dbReference>
<reference evidence="6 7" key="1">
    <citation type="submission" date="2019-06" db="EMBL/GenBank/DDBJ databases">
        <title>Sequencing the genomes of 1000 actinobacteria strains.</title>
        <authorList>
            <person name="Klenk H.-P."/>
        </authorList>
    </citation>
    <scope>NUCLEOTIDE SEQUENCE [LARGE SCALE GENOMIC DNA]</scope>
    <source>
        <strain evidence="6 7">DSM 18607</strain>
    </source>
</reference>
<evidence type="ECO:0000256" key="4">
    <source>
        <dbReference type="PIRSR" id="PIRSR001227-1"/>
    </source>
</evidence>
<dbReference type="OrthoDB" id="9759796at2"/>
<dbReference type="Gene3D" id="1.10.1400.10">
    <property type="match status" value="1"/>
</dbReference>
<dbReference type="InterPro" id="IPR002692">
    <property type="entry name" value="S45"/>
</dbReference>
<comment type="similarity">
    <text evidence="1">Belongs to the peptidase S45 family.</text>
</comment>
<comment type="caution">
    <text evidence="6">The sequence shown here is derived from an EMBL/GenBank/DDBJ whole genome shotgun (WGS) entry which is preliminary data.</text>
</comment>
<dbReference type="InterPro" id="IPR023343">
    <property type="entry name" value="Penicillin_amidase_dom1"/>
</dbReference>
<proteinExistence type="inferred from homology"/>
<protein>
    <submittedName>
        <fullName evidence="6">Penicillin amidase</fullName>
    </submittedName>
</protein>
<sequence>MARLLRDAYGVPHLVAASLPDLLRAQGWVTAHDRTWQLEHLRRRASGTLAELLGPGRGGSVLAADVLARRAGVVEQARRAYDALREDTRAALASYVEGVNAGLRSDAAELVALGATPGRWEPWTPLETFLVQHLLFARLPGKLWSARLREVLGDDARLLSSEGPSPSGSNAWAVGGERTASGLPLVAGDPHRDHASPGPYLQVRLRNEDPADPFDVVGFSFAGVPGVQHFAHAGEVAWAITNGQADYQDAFREELRRTADGGVEARGPRGWEPATAHRETVSVAAGEPVQVEVVRTARGPVFHGEVGGSGGALSLRAASDVVGELGFDALLPLLRARSVADVEAALGHWVEPVNNLVVADRAGAVRYALVGRVPLRDDRNRRGPVPAWEAGHEWTGWLDGARYDVAPDGVVVTANERRGAESDLVGTAFASPHRAGRLRELMDGRTGLDVEDMAALHADVRVGVHGSVVAFLSSLDDAGLSDAGRELRAAVLSWDGEASVGSTGVTAFARWRAAFARRVADEPVFAALREPVDLPAPLAAVHDLPHQVALGLGSLLSDAAGPAPFGLDLPALATAALEDAAAEGPLRPWGEVHTLSPAHAFDAVDGLEAPGVPRPGLRGDVETVCCEGSWTPYSEVAYRGSVARYAWDLADVARSGWVVPLGADGDPAGAHHGDQATPYADVRLLPVVTDLAALREEPLG</sequence>
<feature type="binding site" evidence="5">
    <location>
        <position position="249"/>
    </location>
    <ligand>
        <name>Ca(2+)</name>
        <dbReference type="ChEBI" id="CHEBI:29108"/>
    </ligand>
</feature>
<feature type="binding site" evidence="5">
    <location>
        <position position="423"/>
    </location>
    <ligand>
        <name>Ca(2+)</name>
        <dbReference type="ChEBI" id="CHEBI:29108"/>
    </ligand>
</feature>
<keyword evidence="2" id="KW-0378">Hydrolase</keyword>
<evidence type="ECO:0000256" key="5">
    <source>
        <dbReference type="PIRSR" id="PIRSR001227-2"/>
    </source>
</evidence>
<evidence type="ECO:0000313" key="7">
    <source>
        <dbReference type="Proteomes" id="UP000317893"/>
    </source>
</evidence>
<dbReference type="PANTHER" id="PTHR34218">
    <property type="entry name" value="PEPTIDASE S45 PENICILLIN AMIDASE"/>
    <property type="match status" value="1"/>
</dbReference>